<proteinExistence type="predicted"/>
<dbReference type="RefSeq" id="WP_238244123.1">
    <property type="nucleotide sequence ID" value="NZ_BPQP01000031.1"/>
</dbReference>
<evidence type="ECO:0008006" key="4">
    <source>
        <dbReference type="Google" id="ProtNLM"/>
    </source>
</evidence>
<name>A0ABQ4RZM2_9HYPH</name>
<comment type="caution">
    <text evidence="2">The sequence shown here is derived from an EMBL/GenBank/DDBJ whole genome shotgun (WGS) entry which is preliminary data.</text>
</comment>
<dbReference type="Proteomes" id="UP001055125">
    <property type="component" value="Unassembled WGS sequence"/>
</dbReference>
<evidence type="ECO:0000256" key="1">
    <source>
        <dbReference type="SAM" id="Phobius"/>
    </source>
</evidence>
<keyword evidence="1" id="KW-1133">Transmembrane helix</keyword>
<keyword evidence="1" id="KW-0472">Membrane</keyword>
<reference evidence="2" key="1">
    <citation type="journal article" date="2021" name="Front. Microbiol.">
        <title>Comprehensive Comparative Genomics and Phenotyping of Methylobacterium Species.</title>
        <authorList>
            <person name="Alessa O."/>
            <person name="Ogura Y."/>
            <person name="Fujitani Y."/>
            <person name="Takami H."/>
            <person name="Hayashi T."/>
            <person name="Sahin N."/>
            <person name="Tani A."/>
        </authorList>
    </citation>
    <scope>NUCLEOTIDE SEQUENCE</scope>
    <source>
        <strain evidence="2">DSM 19015</strain>
    </source>
</reference>
<organism evidence="2 3">
    <name type="scientific">Methylobacterium iners</name>
    <dbReference type="NCBI Taxonomy" id="418707"/>
    <lineage>
        <taxon>Bacteria</taxon>
        <taxon>Pseudomonadati</taxon>
        <taxon>Pseudomonadota</taxon>
        <taxon>Alphaproteobacteria</taxon>
        <taxon>Hyphomicrobiales</taxon>
        <taxon>Methylobacteriaceae</taxon>
        <taxon>Methylobacterium</taxon>
    </lineage>
</organism>
<keyword evidence="1" id="KW-0812">Transmembrane</keyword>
<evidence type="ECO:0000313" key="3">
    <source>
        <dbReference type="Proteomes" id="UP001055125"/>
    </source>
</evidence>
<gene>
    <name evidence="2" type="ORF">OCOJLMKI_2173</name>
</gene>
<evidence type="ECO:0000313" key="2">
    <source>
        <dbReference type="EMBL" id="GJD94965.1"/>
    </source>
</evidence>
<reference evidence="2" key="2">
    <citation type="submission" date="2021-08" db="EMBL/GenBank/DDBJ databases">
        <authorList>
            <person name="Tani A."/>
            <person name="Ola A."/>
            <person name="Ogura Y."/>
            <person name="Katsura K."/>
            <person name="Hayashi T."/>
        </authorList>
    </citation>
    <scope>NUCLEOTIDE SEQUENCE</scope>
    <source>
        <strain evidence="2">DSM 19015</strain>
    </source>
</reference>
<dbReference type="EMBL" id="BPQP01000031">
    <property type="protein sequence ID" value="GJD94965.1"/>
    <property type="molecule type" value="Genomic_DNA"/>
</dbReference>
<feature type="transmembrane region" description="Helical" evidence="1">
    <location>
        <begin position="59"/>
        <end position="79"/>
    </location>
</feature>
<keyword evidence="3" id="KW-1185">Reference proteome</keyword>
<feature type="transmembrane region" description="Helical" evidence="1">
    <location>
        <begin position="21"/>
        <end position="39"/>
    </location>
</feature>
<sequence length="87" mass="9142">MTDEDGRHRRQVAINNERAKLLANALDRASTACLTVGVLGPTAASLYGVGTDLLGTNGILFGLGALLWLSVAASLHAMARKVLGRLR</sequence>
<accession>A0ABQ4RZM2</accession>
<protein>
    <recommendedName>
        <fullName evidence="4">Amino acid transporter</fullName>
    </recommendedName>
</protein>